<evidence type="ECO:0008006" key="4">
    <source>
        <dbReference type="Google" id="ProtNLM"/>
    </source>
</evidence>
<dbReference type="AlphaFoldDB" id="A0A0C1VXV3"/>
<keyword evidence="1" id="KW-1133">Transmembrane helix</keyword>
<proteinExistence type="predicted"/>
<accession>A0A0C1VXV3</accession>
<dbReference type="InterPro" id="IPR031582">
    <property type="entry name" value="TadF"/>
</dbReference>
<reference evidence="2 3" key="1">
    <citation type="submission" date="2014-07" db="EMBL/GenBank/DDBJ databases">
        <title>Unique and conserved regions in Vibrio harveyi and related species in comparison with the shrimp pathogen Vibrio harveyi CAIM 1792.</title>
        <authorList>
            <person name="Espinoza-Valles I."/>
            <person name="Vora G."/>
            <person name="Leekitcharoenphon P."/>
            <person name="Ussery D."/>
            <person name="Hoj L."/>
            <person name="Gomez-Gil B."/>
        </authorList>
    </citation>
    <scope>NUCLEOTIDE SEQUENCE [LARGE SCALE GENOMIC DNA]</scope>
    <source>
        <strain evidence="3">CAIM 1854 / LMG 25443</strain>
    </source>
</reference>
<organism evidence="2 3">
    <name type="scientific">Vibrio owensii CAIM 1854 = LMG 25443</name>
    <dbReference type="NCBI Taxonomy" id="1229493"/>
    <lineage>
        <taxon>Bacteria</taxon>
        <taxon>Pseudomonadati</taxon>
        <taxon>Pseudomonadota</taxon>
        <taxon>Gammaproteobacteria</taxon>
        <taxon>Vibrionales</taxon>
        <taxon>Vibrionaceae</taxon>
        <taxon>Vibrio</taxon>
    </lineage>
</organism>
<dbReference type="Proteomes" id="UP000031586">
    <property type="component" value="Unassembled WGS sequence"/>
</dbReference>
<protein>
    <recommendedName>
        <fullName evidence="4">Membrane associated secretion system protein</fullName>
    </recommendedName>
</protein>
<evidence type="ECO:0000256" key="1">
    <source>
        <dbReference type="SAM" id="Phobius"/>
    </source>
</evidence>
<evidence type="ECO:0000313" key="3">
    <source>
        <dbReference type="Proteomes" id="UP000031586"/>
    </source>
</evidence>
<keyword evidence="1" id="KW-0812">Transmembrane</keyword>
<dbReference type="Pfam" id="PF16964">
    <property type="entry name" value="TadF"/>
    <property type="match status" value="1"/>
</dbReference>
<sequence>MMKIRSRQRGVFAIELFFVLIALITIFYFMTDISDKLLARAQLDRGSFALANILKERSRYYDERLPLNASDETDMQTLASRLLDTTPGSVAIKIEALHNKTTLNAFESNEYKNLGCEAAGLDTKLELAPVENGVTFSLYQVTLCQQENSWFTQLWGNSGASTMTITSSSVVVGR</sequence>
<comment type="caution">
    <text evidence="2">The sequence shown here is derived from an EMBL/GenBank/DDBJ whole genome shotgun (WGS) entry which is preliminary data.</text>
</comment>
<gene>
    <name evidence="2" type="ORF">H735_00640</name>
</gene>
<dbReference type="RefSeq" id="WP_020193925.1">
    <property type="nucleotide sequence ID" value="NZ_BAOH01000001.1"/>
</dbReference>
<name>A0A0C1VXV3_9VIBR</name>
<keyword evidence="1" id="KW-0472">Membrane</keyword>
<dbReference type="EMBL" id="JPRD01000003">
    <property type="protein sequence ID" value="KIF54883.1"/>
    <property type="molecule type" value="Genomic_DNA"/>
</dbReference>
<feature type="transmembrane region" description="Helical" evidence="1">
    <location>
        <begin position="12"/>
        <end position="30"/>
    </location>
</feature>
<dbReference type="PATRIC" id="fig|1229493.5.peg.2806"/>
<evidence type="ECO:0000313" key="2">
    <source>
        <dbReference type="EMBL" id="KIF54883.1"/>
    </source>
</evidence>